<dbReference type="InParanoid" id="A0A0D0E097"/>
<proteinExistence type="predicted"/>
<dbReference type="HOGENOM" id="CLU_1687218_0_0_1"/>
<evidence type="ECO:0000313" key="3">
    <source>
        <dbReference type="Proteomes" id="UP000054538"/>
    </source>
</evidence>
<feature type="region of interest" description="Disordered" evidence="1">
    <location>
        <begin position="1"/>
        <end position="32"/>
    </location>
</feature>
<gene>
    <name evidence="2" type="ORF">PAXRUDRAFT_531673</name>
</gene>
<name>A0A0D0E097_9AGAM</name>
<reference evidence="3" key="2">
    <citation type="submission" date="2015-01" db="EMBL/GenBank/DDBJ databases">
        <title>Evolutionary Origins and Diversification of the Mycorrhizal Mutualists.</title>
        <authorList>
            <consortium name="DOE Joint Genome Institute"/>
            <consortium name="Mycorrhizal Genomics Consortium"/>
            <person name="Kohler A."/>
            <person name="Kuo A."/>
            <person name="Nagy L.G."/>
            <person name="Floudas D."/>
            <person name="Copeland A."/>
            <person name="Barry K.W."/>
            <person name="Cichocki N."/>
            <person name="Veneault-Fourrey C."/>
            <person name="LaButti K."/>
            <person name="Lindquist E.A."/>
            <person name="Lipzen A."/>
            <person name="Lundell T."/>
            <person name="Morin E."/>
            <person name="Murat C."/>
            <person name="Riley R."/>
            <person name="Ohm R."/>
            <person name="Sun H."/>
            <person name="Tunlid A."/>
            <person name="Henrissat B."/>
            <person name="Grigoriev I.V."/>
            <person name="Hibbett D.S."/>
            <person name="Martin F."/>
        </authorList>
    </citation>
    <scope>NUCLEOTIDE SEQUENCE [LARGE SCALE GENOMIC DNA]</scope>
    <source>
        <strain evidence="3">Ve08.2h10</strain>
    </source>
</reference>
<dbReference type="EMBL" id="KN825211">
    <property type="protein sequence ID" value="KIK93119.1"/>
    <property type="molecule type" value="Genomic_DNA"/>
</dbReference>
<evidence type="ECO:0000313" key="2">
    <source>
        <dbReference type="EMBL" id="KIK93119.1"/>
    </source>
</evidence>
<sequence>MESAQGRSSPLADLRAHASKQPGQGQQHTRHAQHEDACRHQRCVTNCKQSARSGLQICMMLCKVVGSMDYQQGKNHGKAIRRSICCEEVIDREFEACLTLQVFRFIPRQVSVTMAEKTNFPGILASLKFCHLSNVGFPKPIVRSSGHRTIGPTVHS</sequence>
<evidence type="ECO:0000256" key="1">
    <source>
        <dbReference type="SAM" id="MobiDB-lite"/>
    </source>
</evidence>
<dbReference type="Proteomes" id="UP000054538">
    <property type="component" value="Unassembled WGS sequence"/>
</dbReference>
<dbReference type="AlphaFoldDB" id="A0A0D0E097"/>
<protein>
    <submittedName>
        <fullName evidence="2">Uncharacterized protein</fullName>
    </submittedName>
</protein>
<keyword evidence="3" id="KW-1185">Reference proteome</keyword>
<accession>A0A0D0E097</accession>
<reference evidence="2 3" key="1">
    <citation type="submission" date="2014-04" db="EMBL/GenBank/DDBJ databases">
        <authorList>
            <consortium name="DOE Joint Genome Institute"/>
            <person name="Kuo A."/>
            <person name="Kohler A."/>
            <person name="Jargeat P."/>
            <person name="Nagy L.G."/>
            <person name="Floudas D."/>
            <person name="Copeland A."/>
            <person name="Barry K.W."/>
            <person name="Cichocki N."/>
            <person name="Veneault-Fourrey C."/>
            <person name="LaButti K."/>
            <person name="Lindquist E.A."/>
            <person name="Lipzen A."/>
            <person name="Lundell T."/>
            <person name="Morin E."/>
            <person name="Murat C."/>
            <person name="Sun H."/>
            <person name="Tunlid A."/>
            <person name="Henrissat B."/>
            <person name="Grigoriev I.V."/>
            <person name="Hibbett D.S."/>
            <person name="Martin F."/>
            <person name="Nordberg H.P."/>
            <person name="Cantor M.N."/>
            <person name="Hua S.X."/>
        </authorList>
    </citation>
    <scope>NUCLEOTIDE SEQUENCE [LARGE SCALE GENOMIC DNA]</scope>
    <source>
        <strain evidence="2 3">Ve08.2h10</strain>
    </source>
</reference>
<organism evidence="2 3">
    <name type="scientific">Paxillus rubicundulus Ve08.2h10</name>
    <dbReference type="NCBI Taxonomy" id="930991"/>
    <lineage>
        <taxon>Eukaryota</taxon>
        <taxon>Fungi</taxon>
        <taxon>Dikarya</taxon>
        <taxon>Basidiomycota</taxon>
        <taxon>Agaricomycotina</taxon>
        <taxon>Agaricomycetes</taxon>
        <taxon>Agaricomycetidae</taxon>
        <taxon>Boletales</taxon>
        <taxon>Paxilineae</taxon>
        <taxon>Paxillaceae</taxon>
        <taxon>Paxillus</taxon>
    </lineage>
</organism>